<evidence type="ECO:0000313" key="3">
    <source>
        <dbReference type="Proteomes" id="UP000290191"/>
    </source>
</evidence>
<dbReference type="InterPro" id="IPR021973">
    <property type="entry name" value="SprA-related"/>
</dbReference>
<accession>A0A4Q0Y0Y4</accession>
<dbReference type="RefSeq" id="WP_129081737.1">
    <property type="nucleotide sequence ID" value="NZ_CP041070.1"/>
</dbReference>
<dbReference type="Pfam" id="PF12118">
    <property type="entry name" value="SprA-related"/>
    <property type="match status" value="1"/>
</dbReference>
<dbReference type="AlphaFoldDB" id="A0A4Q0Y0Y4"/>
<sequence length="166" mass="18535">MEALNITQSSSSIYMQLAQKRAELNSVDKKELEKSTQDSYDKLNESNSKYDEKDYNRVISKFEKLDEQTKAHEQLHASKAATTTPINYTYQLGPDGKLYATGGFVRMDTSIPEDEASANVKLQQLQDAASAPSELSGADMQIARTANLNRLLIQSQSQEQGENYDS</sequence>
<gene>
    <name evidence="2" type="ORF">CRV06_05830</name>
</gene>
<evidence type="ECO:0008006" key="4">
    <source>
        <dbReference type="Google" id="ProtNLM"/>
    </source>
</evidence>
<protein>
    <recommendedName>
        <fullName evidence="4">SprA-related family protein</fullName>
    </recommendedName>
</protein>
<evidence type="ECO:0000313" key="2">
    <source>
        <dbReference type="EMBL" id="RXJ63707.1"/>
    </source>
</evidence>
<name>A0A4Q0Y0Y4_9BACT</name>
<evidence type="ECO:0000256" key="1">
    <source>
        <dbReference type="SAM" id="MobiDB-lite"/>
    </source>
</evidence>
<dbReference type="EMBL" id="PDKO01000003">
    <property type="protein sequence ID" value="RXJ63707.1"/>
    <property type="molecule type" value="Genomic_DNA"/>
</dbReference>
<feature type="region of interest" description="Disordered" evidence="1">
    <location>
        <begin position="24"/>
        <end position="49"/>
    </location>
</feature>
<comment type="caution">
    <text evidence="2">The sequence shown here is derived from an EMBL/GenBank/DDBJ whole genome shotgun (WGS) entry which is preliminary data.</text>
</comment>
<reference evidence="2 3" key="1">
    <citation type="submission" date="2017-10" db="EMBL/GenBank/DDBJ databases">
        <title>Genomics of the genus Arcobacter.</title>
        <authorList>
            <person name="Perez-Cataluna A."/>
            <person name="Figueras M.J."/>
        </authorList>
    </citation>
    <scope>NUCLEOTIDE SEQUENCE [LARGE SCALE GENOMIC DNA]</scope>
    <source>
        <strain evidence="2 3">DSM 24636</strain>
    </source>
</reference>
<keyword evidence="3" id="KW-1185">Reference proteome</keyword>
<proteinExistence type="predicted"/>
<organism evidence="2 3">
    <name type="scientific">Halarcobacter anaerophilus</name>
    <dbReference type="NCBI Taxonomy" id="877500"/>
    <lineage>
        <taxon>Bacteria</taxon>
        <taxon>Pseudomonadati</taxon>
        <taxon>Campylobacterota</taxon>
        <taxon>Epsilonproteobacteria</taxon>
        <taxon>Campylobacterales</taxon>
        <taxon>Arcobacteraceae</taxon>
        <taxon>Halarcobacter</taxon>
    </lineage>
</organism>
<dbReference type="Proteomes" id="UP000290191">
    <property type="component" value="Unassembled WGS sequence"/>
</dbReference>
<dbReference type="OrthoDB" id="9812722at2"/>
<dbReference type="STRING" id="877500.GCA_000935065_00053"/>